<organism evidence="1 2">
    <name type="scientific">Persea americana</name>
    <name type="common">Avocado</name>
    <dbReference type="NCBI Taxonomy" id="3435"/>
    <lineage>
        <taxon>Eukaryota</taxon>
        <taxon>Viridiplantae</taxon>
        <taxon>Streptophyta</taxon>
        <taxon>Embryophyta</taxon>
        <taxon>Tracheophyta</taxon>
        <taxon>Spermatophyta</taxon>
        <taxon>Magnoliopsida</taxon>
        <taxon>Magnoliidae</taxon>
        <taxon>Laurales</taxon>
        <taxon>Lauraceae</taxon>
        <taxon>Persea</taxon>
    </lineage>
</organism>
<comment type="caution">
    <text evidence="1">The sequence shown here is derived from an EMBL/GenBank/DDBJ whole genome shotgun (WGS) entry which is preliminary data.</text>
</comment>
<keyword evidence="2" id="KW-1185">Reference proteome</keyword>
<protein>
    <submittedName>
        <fullName evidence="1">Uncharacterized protein</fullName>
    </submittedName>
</protein>
<evidence type="ECO:0000313" key="1">
    <source>
        <dbReference type="EMBL" id="KAJ8627000.1"/>
    </source>
</evidence>
<sequence>MRQAEKTNSTHDTTVEMMMAVISSSLPPHSNFQRLQRKTNQTPTLTCAYPFHLSSIREFCLRSMPQESLLLYLKMLQDGSLVPDSYLFPTLLKACAMIPALSEGTQIHASAIKLQFIADTYVQNALIKFYCECRRIGDARKVFDKMSERSDVSWNCIVGGYAELGCWEDVKVLFWSMVEQFSVAPSFVVLVRMLNACTRSGDYHSGRRVHRYIEENGVGLSLNLGNALMNMYVKFGEMGVARQLFFRMPDRDVVSWTTLVSGYAGLGCLKASREIFDTMPERNVVTWNAMISGYVHNACFKEAVLLFEEMLVLDVKPDKATIVSLLSACAVLGDLLTGRTIHGYIEKVCFDPTLDLSNSLLGMYSKCRSMDSAECLFETMAVRNEVTWTLLMAGYVKCGEKEVALEIFNKMPCKDAISWNAVIAAFSQCNYFKEALGLFQEMQKTEFSSNALTLVSILSVCARVGSLELGKWAHSFIDRNNIEMDAHLGSSLIDMYAKCGCIELSLEVFNNVLLQKDVITWSTMIRGLAMHGHGKLALDLFRKMLDEGVTPDGITFIGVLSACSHGGLVEEGCHFFHLMTQIYGIPPEAEHYSCMVDLFGRRGLLSEAKDFIENISTTSNGESIWGAFLGACRIHGNVELAEYAASRLLEMDPNNSSAYVLLSNVYAKASKWDKVGVIRNMMTDNGVQKVPGCSSIEVNGAVHEFFAGDVSHPQKRERIDRTKQLAVGFGITSTDREMPKKLFKALEDCPERERIDRTKQLAVGFGITSTDCEMPKKLFKALEDCPGCDGNEQESCVVECINRAQHDLLTCQLYDSDTLRYVNE</sequence>
<proteinExistence type="predicted"/>
<dbReference type="Proteomes" id="UP001234297">
    <property type="component" value="Chromosome 6"/>
</dbReference>
<evidence type="ECO:0000313" key="2">
    <source>
        <dbReference type="Proteomes" id="UP001234297"/>
    </source>
</evidence>
<gene>
    <name evidence="1" type="ORF">MRB53_020307</name>
</gene>
<reference evidence="1 2" key="1">
    <citation type="journal article" date="2022" name="Hortic Res">
        <title>A haplotype resolved chromosomal level avocado genome allows analysis of novel avocado genes.</title>
        <authorList>
            <person name="Nath O."/>
            <person name="Fletcher S.J."/>
            <person name="Hayward A."/>
            <person name="Shaw L.M."/>
            <person name="Masouleh A.K."/>
            <person name="Furtado A."/>
            <person name="Henry R.J."/>
            <person name="Mitter N."/>
        </authorList>
    </citation>
    <scope>NUCLEOTIDE SEQUENCE [LARGE SCALE GENOMIC DNA]</scope>
    <source>
        <strain evidence="2">cv. Hass</strain>
    </source>
</reference>
<dbReference type="EMBL" id="CM056814">
    <property type="protein sequence ID" value="KAJ8627000.1"/>
    <property type="molecule type" value="Genomic_DNA"/>
</dbReference>
<name>A0ACC2L0N9_PERAE</name>
<accession>A0ACC2L0N9</accession>